<dbReference type="eggNOG" id="COG0400">
    <property type="taxonomic scope" value="Bacteria"/>
</dbReference>
<dbReference type="ESTHER" id="proma-q7vdr9">
    <property type="family name" value="LYsophospholipase_carboxylesterase"/>
</dbReference>
<feature type="domain" description="Phospholipase/carboxylesterase/thioesterase" evidence="3">
    <location>
        <begin position="14"/>
        <end position="200"/>
    </location>
</feature>
<dbReference type="InterPro" id="IPR050565">
    <property type="entry name" value="LYPA1-2/EST-like"/>
</dbReference>
<accession>Q7VDR9</accession>
<dbReference type="GO" id="GO:0016787">
    <property type="term" value="F:hydrolase activity"/>
    <property type="evidence" value="ECO:0007669"/>
    <property type="project" value="UniProtKB-KW"/>
</dbReference>
<name>Q7VDR9_PROMA</name>
<protein>
    <submittedName>
        <fullName evidence="4">Predicted esterase</fullName>
    </submittedName>
</protein>
<dbReference type="InterPro" id="IPR003140">
    <property type="entry name" value="PLipase/COase/thioEstase"/>
</dbReference>
<comment type="similarity">
    <text evidence="1">Belongs to the AB hydrolase superfamily. AB hydrolase 2 family.</text>
</comment>
<dbReference type="PATRIC" id="fig|167539.5.peg.308"/>
<dbReference type="RefSeq" id="WP_011124454.1">
    <property type="nucleotide sequence ID" value="NC_005042.1"/>
</dbReference>
<dbReference type="EnsemblBacteria" id="AAP99345">
    <property type="protein sequence ID" value="AAP99345"/>
    <property type="gene ID" value="Pro_0299"/>
</dbReference>
<dbReference type="PANTHER" id="PTHR10655">
    <property type="entry name" value="LYSOPHOSPHOLIPASE-RELATED"/>
    <property type="match status" value="1"/>
</dbReference>
<sequence>MGKELFSFNSEIASHRLILLHGWGADAEDLIPLGQILLKEMEKNIELISLRAPCLHPQGAGRQWYGLFPSNWVEAEQATQDLRIRLNKLASSKIPLEKTVLLGFSQGGAMALAAGASLPLAGLVGCSAYPHPGLRANNNSPPVFLSHGKLDEVVPVNQSKQLFNLFNQKTDLVELHLFDGAHEIPNELIKNIQIFLDKCIK</sequence>
<gene>
    <name evidence="4" type="ordered locus">Pro_0299</name>
</gene>
<evidence type="ECO:0000256" key="2">
    <source>
        <dbReference type="ARBA" id="ARBA00022801"/>
    </source>
</evidence>
<dbReference type="STRING" id="167539.Pro_0299"/>
<dbReference type="Pfam" id="PF02230">
    <property type="entry name" value="Abhydrolase_2"/>
    <property type="match status" value="1"/>
</dbReference>
<dbReference type="EMBL" id="AE017126">
    <property type="protein sequence ID" value="AAP99345.1"/>
    <property type="molecule type" value="Genomic_DNA"/>
</dbReference>
<dbReference type="InterPro" id="IPR029058">
    <property type="entry name" value="AB_hydrolase_fold"/>
</dbReference>
<evidence type="ECO:0000313" key="4">
    <source>
        <dbReference type="EMBL" id="AAP99345.1"/>
    </source>
</evidence>
<keyword evidence="2" id="KW-0378">Hydrolase</keyword>
<evidence type="ECO:0000256" key="1">
    <source>
        <dbReference type="ARBA" id="ARBA00006499"/>
    </source>
</evidence>
<evidence type="ECO:0000313" key="5">
    <source>
        <dbReference type="Proteomes" id="UP000001420"/>
    </source>
</evidence>
<dbReference type="HOGENOM" id="CLU_049413_5_1_3"/>
<dbReference type="KEGG" id="pma:Pro_0299"/>
<dbReference type="Proteomes" id="UP000001420">
    <property type="component" value="Chromosome"/>
</dbReference>
<proteinExistence type="inferred from homology"/>
<organism evidence="4 5">
    <name type="scientific">Prochlorococcus marinus (strain SARG / CCMP1375 / SS120)</name>
    <dbReference type="NCBI Taxonomy" id="167539"/>
    <lineage>
        <taxon>Bacteria</taxon>
        <taxon>Bacillati</taxon>
        <taxon>Cyanobacteriota</taxon>
        <taxon>Cyanophyceae</taxon>
        <taxon>Synechococcales</taxon>
        <taxon>Prochlorococcaceae</taxon>
        <taxon>Prochlorococcus</taxon>
    </lineage>
</organism>
<dbReference type="OrthoDB" id="9801763at2"/>
<dbReference type="Gene3D" id="3.40.50.1820">
    <property type="entry name" value="alpha/beta hydrolase"/>
    <property type="match status" value="1"/>
</dbReference>
<keyword evidence="5" id="KW-1185">Reference proteome</keyword>
<dbReference type="AlphaFoldDB" id="Q7VDR9"/>
<reference evidence="4 5" key="1">
    <citation type="journal article" date="2003" name="Proc. Natl. Acad. Sci. U.S.A.">
        <title>Genome sequence of the cyanobacterium Prochlorococcus marinus SS120, a nearly minimal oxyphototrophic genome.</title>
        <authorList>
            <person name="Dufresne A."/>
            <person name="Salanoubat M."/>
            <person name="Partensky F."/>
            <person name="Artiguenave F."/>
            <person name="Axmann I.M."/>
            <person name="Barbe V."/>
            <person name="Duprat S."/>
            <person name="Galperin M.Y."/>
            <person name="Koonin E.V."/>
            <person name="Le Gall F."/>
            <person name="Makarova K.S."/>
            <person name="Ostrowski M."/>
            <person name="Oztas S."/>
            <person name="Robert C."/>
            <person name="Rogozin I.B."/>
            <person name="Scanlan D.J."/>
            <person name="Tandeau de Marsac N."/>
            <person name="Weissenbach J."/>
            <person name="Wincker P."/>
            <person name="Wolf Y.I."/>
            <person name="Hess W.R."/>
        </authorList>
    </citation>
    <scope>NUCLEOTIDE SEQUENCE [LARGE SCALE GENOMIC DNA]</scope>
    <source>
        <strain evidence="5">SARG / CCMP1375 / SS120</strain>
    </source>
</reference>
<dbReference type="SUPFAM" id="SSF53474">
    <property type="entry name" value="alpha/beta-Hydrolases"/>
    <property type="match status" value="1"/>
</dbReference>
<evidence type="ECO:0000259" key="3">
    <source>
        <dbReference type="Pfam" id="PF02230"/>
    </source>
</evidence>
<dbReference type="PANTHER" id="PTHR10655:SF17">
    <property type="entry name" value="LYSOPHOSPHOLIPASE-LIKE PROTEIN 1"/>
    <property type="match status" value="1"/>
</dbReference>